<reference evidence="1 2" key="1">
    <citation type="submission" date="2013-12" db="EMBL/GenBank/DDBJ databases">
        <authorList>
            <consortium name="DOE Joint Genome Institute"/>
            <person name="Smidt H."/>
            <person name="Huntemann M."/>
            <person name="Han J."/>
            <person name="Chen A."/>
            <person name="Kyrpides N."/>
            <person name="Mavromatis K."/>
            <person name="Markowitz V."/>
            <person name="Palaniappan K."/>
            <person name="Ivanova N."/>
            <person name="Schaumberg A."/>
            <person name="Pati A."/>
            <person name="Liolios K."/>
            <person name="Nordberg H.P."/>
            <person name="Cantor M.N."/>
            <person name="Hua S.X."/>
            <person name="Woyke T."/>
        </authorList>
    </citation>
    <scope>NUCLEOTIDE SEQUENCE [LARGE SCALE GENOMIC DNA]</scope>
    <source>
        <strain evidence="2">DSM 15288</strain>
    </source>
</reference>
<protein>
    <submittedName>
        <fullName evidence="1">Uncharacterized protein</fullName>
    </submittedName>
</protein>
<dbReference type="KEGG" id="dmt:DESME_00610"/>
<organism evidence="1 2">
    <name type="scientific">Desulfitobacterium metallireducens DSM 15288</name>
    <dbReference type="NCBI Taxonomy" id="871968"/>
    <lineage>
        <taxon>Bacteria</taxon>
        <taxon>Bacillati</taxon>
        <taxon>Bacillota</taxon>
        <taxon>Clostridia</taxon>
        <taxon>Eubacteriales</taxon>
        <taxon>Desulfitobacteriaceae</taxon>
        <taxon>Desulfitobacterium</taxon>
    </lineage>
</organism>
<keyword evidence="2" id="KW-1185">Reference proteome</keyword>
<dbReference type="AlphaFoldDB" id="W0EC76"/>
<dbReference type="Proteomes" id="UP000010847">
    <property type="component" value="Chromosome"/>
</dbReference>
<evidence type="ECO:0000313" key="2">
    <source>
        <dbReference type="Proteomes" id="UP000010847"/>
    </source>
</evidence>
<accession>W0EC76</accession>
<sequence length="29" mass="3182">MNLGGTTGINSRPIAGREFYYFLGSETDD</sequence>
<dbReference type="STRING" id="871968.DESME_00610"/>
<evidence type="ECO:0000313" key="1">
    <source>
        <dbReference type="EMBL" id="AHF08362.1"/>
    </source>
</evidence>
<dbReference type="EMBL" id="CP007032">
    <property type="protein sequence ID" value="AHF08362.1"/>
    <property type="molecule type" value="Genomic_DNA"/>
</dbReference>
<dbReference type="HOGENOM" id="CLU_3409134_0_0_9"/>
<name>W0EC76_9FIRM</name>
<gene>
    <name evidence="1" type="ORF">DESME_00610</name>
</gene>
<proteinExistence type="predicted"/>